<keyword evidence="6" id="KW-0862">Zinc</keyword>
<dbReference type="SMART" id="SM00487">
    <property type="entry name" value="DEXDc"/>
    <property type="match status" value="1"/>
</dbReference>
<protein>
    <recommendedName>
        <fullName evidence="1">RNA helicase</fullName>
        <ecNumber evidence="1">3.6.4.13</ecNumber>
    </recommendedName>
</protein>
<dbReference type="SMART" id="SM00490">
    <property type="entry name" value="HELICc"/>
    <property type="match status" value="1"/>
</dbReference>
<dbReference type="Pfam" id="PF00271">
    <property type="entry name" value="Helicase_C"/>
    <property type="match status" value="1"/>
</dbReference>
<evidence type="ECO:0000259" key="12">
    <source>
        <dbReference type="PROSITE" id="PS51195"/>
    </source>
</evidence>
<dbReference type="SUPFAM" id="SSF57756">
    <property type="entry name" value="Retrovirus zinc finger-like domains"/>
    <property type="match status" value="2"/>
</dbReference>
<feature type="domain" description="Helicase ATP-binding" evidence="10">
    <location>
        <begin position="404"/>
        <end position="569"/>
    </location>
</feature>
<dbReference type="Gene3D" id="4.10.60.10">
    <property type="entry name" value="Zinc finger, CCHC-type"/>
    <property type="match status" value="2"/>
</dbReference>
<dbReference type="GO" id="GO:0003724">
    <property type="term" value="F:RNA helicase activity"/>
    <property type="evidence" value="ECO:0007669"/>
    <property type="project" value="UniProtKB-EC"/>
</dbReference>
<feature type="region of interest" description="Disordered" evidence="8">
    <location>
        <begin position="106"/>
        <end position="226"/>
    </location>
</feature>
<feature type="non-terminal residue" evidence="13">
    <location>
        <position position="676"/>
    </location>
</feature>
<feature type="domain" description="DEAD-box RNA helicase Q" evidence="12">
    <location>
        <begin position="373"/>
        <end position="401"/>
    </location>
</feature>
<feature type="compositionally biased region" description="Low complexity" evidence="8">
    <location>
        <begin position="295"/>
        <end position="314"/>
    </location>
</feature>
<feature type="compositionally biased region" description="Polar residues" evidence="8">
    <location>
        <begin position="11"/>
        <end position="20"/>
    </location>
</feature>
<dbReference type="PANTHER" id="PTHR47958">
    <property type="entry name" value="ATP-DEPENDENT RNA HELICASE DBP3"/>
    <property type="match status" value="1"/>
</dbReference>
<keyword evidence="3" id="KW-0378">Hydrolase</keyword>
<dbReference type="SUPFAM" id="SSF52540">
    <property type="entry name" value="P-loop containing nucleoside triphosphate hydrolases"/>
    <property type="match status" value="2"/>
</dbReference>
<evidence type="ECO:0000259" key="9">
    <source>
        <dbReference type="PROSITE" id="PS50158"/>
    </source>
</evidence>
<dbReference type="PROSITE" id="PS51192">
    <property type="entry name" value="HELICASE_ATP_BIND_1"/>
    <property type="match status" value="1"/>
</dbReference>
<evidence type="ECO:0000259" key="11">
    <source>
        <dbReference type="PROSITE" id="PS51194"/>
    </source>
</evidence>
<evidence type="ECO:0000256" key="4">
    <source>
        <dbReference type="ARBA" id="ARBA00022806"/>
    </source>
</evidence>
<feature type="compositionally biased region" description="Gly residues" evidence="8">
    <location>
        <begin position="107"/>
        <end position="125"/>
    </location>
</feature>
<feature type="domain" description="CCHC-type" evidence="9">
    <location>
        <begin position="135"/>
        <end position="150"/>
    </location>
</feature>
<dbReference type="InterPro" id="IPR027417">
    <property type="entry name" value="P-loop_NTPase"/>
</dbReference>
<dbReference type="CDD" id="cd18787">
    <property type="entry name" value="SF2_C_DEAD"/>
    <property type="match status" value="1"/>
</dbReference>
<feature type="compositionally biased region" description="Polar residues" evidence="8">
    <location>
        <begin position="134"/>
        <end position="143"/>
    </location>
</feature>
<feature type="compositionally biased region" description="Basic and acidic residues" evidence="8">
    <location>
        <begin position="144"/>
        <end position="153"/>
    </location>
</feature>
<dbReference type="InterPro" id="IPR014001">
    <property type="entry name" value="Helicase_ATP-bd"/>
</dbReference>
<feature type="domain" description="Helicase C-terminal" evidence="11">
    <location>
        <begin position="554"/>
        <end position="676"/>
    </location>
</feature>
<keyword evidence="2" id="KW-0547">Nucleotide-binding</keyword>
<evidence type="ECO:0000256" key="1">
    <source>
        <dbReference type="ARBA" id="ARBA00012552"/>
    </source>
</evidence>
<evidence type="ECO:0000256" key="7">
    <source>
        <dbReference type="PROSITE-ProRule" id="PRU00552"/>
    </source>
</evidence>
<evidence type="ECO:0000256" key="3">
    <source>
        <dbReference type="ARBA" id="ARBA00022801"/>
    </source>
</evidence>
<dbReference type="Proteomes" id="UP000663842">
    <property type="component" value="Unassembled WGS sequence"/>
</dbReference>
<accession>A0A820DAH1</accession>
<evidence type="ECO:0000256" key="6">
    <source>
        <dbReference type="PROSITE-ProRule" id="PRU00047"/>
    </source>
</evidence>
<dbReference type="SMART" id="SM00343">
    <property type="entry name" value="ZnF_C2HC"/>
    <property type="match status" value="2"/>
</dbReference>
<dbReference type="InterPro" id="IPR001650">
    <property type="entry name" value="Helicase_C-like"/>
</dbReference>
<feature type="compositionally biased region" description="Polar residues" evidence="8">
    <location>
        <begin position="212"/>
        <end position="226"/>
    </location>
</feature>
<evidence type="ECO:0000313" key="13">
    <source>
        <dbReference type="EMBL" id="CAF4227035.1"/>
    </source>
</evidence>
<organism evidence="13 14">
    <name type="scientific">Rotaria magnacalcarata</name>
    <dbReference type="NCBI Taxonomy" id="392030"/>
    <lineage>
        <taxon>Eukaryota</taxon>
        <taxon>Metazoa</taxon>
        <taxon>Spiralia</taxon>
        <taxon>Gnathifera</taxon>
        <taxon>Rotifera</taxon>
        <taxon>Eurotatoria</taxon>
        <taxon>Bdelloidea</taxon>
        <taxon>Philodinida</taxon>
        <taxon>Philodinidae</taxon>
        <taxon>Rotaria</taxon>
    </lineage>
</organism>
<feature type="compositionally biased region" description="Gly residues" evidence="8">
    <location>
        <begin position="240"/>
        <end position="254"/>
    </location>
</feature>
<dbReference type="Pfam" id="PF00270">
    <property type="entry name" value="DEAD"/>
    <property type="match status" value="1"/>
</dbReference>
<dbReference type="GO" id="GO:0016787">
    <property type="term" value="F:hydrolase activity"/>
    <property type="evidence" value="ECO:0007669"/>
    <property type="project" value="UniProtKB-KW"/>
</dbReference>
<evidence type="ECO:0000259" key="10">
    <source>
        <dbReference type="PROSITE" id="PS51192"/>
    </source>
</evidence>
<evidence type="ECO:0000313" key="14">
    <source>
        <dbReference type="Proteomes" id="UP000663842"/>
    </source>
</evidence>
<feature type="region of interest" description="Disordered" evidence="8">
    <location>
        <begin position="1"/>
        <end position="84"/>
    </location>
</feature>
<dbReference type="EMBL" id="CAJOBF010007220">
    <property type="protein sequence ID" value="CAF4227035.1"/>
    <property type="molecule type" value="Genomic_DNA"/>
</dbReference>
<dbReference type="InterPro" id="IPR036875">
    <property type="entry name" value="Znf_CCHC_sf"/>
</dbReference>
<keyword evidence="6" id="KW-0863">Zinc-finger</keyword>
<dbReference type="EC" id="3.6.4.13" evidence="1"/>
<feature type="short sequence motif" description="Q motif" evidence="7">
    <location>
        <begin position="373"/>
        <end position="401"/>
    </location>
</feature>
<keyword evidence="5" id="KW-0067">ATP-binding</keyword>
<dbReference type="GO" id="GO:0005524">
    <property type="term" value="F:ATP binding"/>
    <property type="evidence" value="ECO:0007669"/>
    <property type="project" value="UniProtKB-KW"/>
</dbReference>
<feature type="compositionally biased region" description="Low complexity" evidence="8">
    <location>
        <begin position="178"/>
        <end position="197"/>
    </location>
</feature>
<gene>
    <name evidence="13" type="ORF">UXM345_LOCUS29425</name>
</gene>
<dbReference type="PROSITE" id="PS50158">
    <property type="entry name" value="ZF_CCHC"/>
    <property type="match status" value="2"/>
</dbReference>
<feature type="region of interest" description="Disordered" evidence="8">
    <location>
        <begin position="240"/>
        <end position="263"/>
    </location>
</feature>
<dbReference type="GO" id="GO:0003676">
    <property type="term" value="F:nucleic acid binding"/>
    <property type="evidence" value="ECO:0007669"/>
    <property type="project" value="InterPro"/>
</dbReference>
<dbReference type="PROSITE" id="PS51194">
    <property type="entry name" value="HELICASE_CTER"/>
    <property type="match status" value="1"/>
</dbReference>
<feature type="region of interest" description="Disordered" evidence="8">
    <location>
        <begin position="283"/>
        <end position="338"/>
    </location>
</feature>
<dbReference type="AlphaFoldDB" id="A0A820DAH1"/>
<dbReference type="InterPro" id="IPR001878">
    <property type="entry name" value="Znf_CCHC"/>
</dbReference>
<keyword evidence="6" id="KW-0479">Metal-binding</keyword>
<proteinExistence type="predicted"/>
<dbReference type="GO" id="GO:0008270">
    <property type="term" value="F:zinc ion binding"/>
    <property type="evidence" value="ECO:0007669"/>
    <property type="project" value="UniProtKB-KW"/>
</dbReference>
<feature type="compositionally biased region" description="Basic and acidic residues" evidence="8">
    <location>
        <begin position="283"/>
        <end position="294"/>
    </location>
</feature>
<evidence type="ECO:0000256" key="2">
    <source>
        <dbReference type="ARBA" id="ARBA00022741"/>
    </source>
</evidence>
<name>A0A820DAH1_9BILA</name>
<dbReference type="PROSITE" id="PS51195">
    <property type="entry name" value="Q_MOTIF"/>
    <property type="match status" value="1"/>
</dbReference>
<dbReference type="InterPro" id="IPR014014">
    <property type="entry name" value="RNA_helicase_DEAD_Q_motif"/>
</dbReference>
<reference evidence="13" key="1">
    <citation type="submission" date="2021-02" db="EMBL/GenBank/DDBJ databases">
        <authorList>
            <person name="Nowell W R."/>
        </authorList>
    </citation>
    <scope>NUCLEOTIDE SEQUENCE</scope>
</reference>
<comment type="caution">
    <text evidence="13">The sequence shown here is derived from an EMBL/GenBank/DDBJ whole genome shotgun (WGS) entry which is preliminary data.</text>
</comment>
<dbReference type="Gene3D" id="3.40.50.300">
    <property type="entry name" value="P-loop containing nucleotide triphosphate hydrolases"/>
    <property type="match status" value="2"/>
</dbReference>
<feature type="domain" description="CCHC-type" evidence="9">
    <location>
        <begin position="273"/>
        <end position="288"/>
    </location>
</feature>
<evidence type="ECO:0000256" key="5">
    <source>
        <dbReference type="ARBA" id="ARBA00022840"/>
    </source>
</evidence>
<sequence length="676" mass="72335">MTDESPDGAQASKTSEQQSVAAPIRLGIGRGKPRLETNNDELVAPPPGKWNSSATATSENSSAFRSRNNNPNGSSSGEGFGSRNTGGFNSNFDFNMFQNNTSFSIQGGRGTFGGDSGGGNRGRYGSGNDNSSRTCYNCNQTGHMSRECPEPRKANRGGYEGGNRGGHNSTSSRGEFHSGGNNDRGGSNSGFGNRSGFQSGGGFQPNGGDRNVNFTAPPNGGSSLMSVTVNNDLAAHGGGGGGGFRGGRGGGGGESNFSDRGYRGAGGGAGGNCYNCNQPGHQVRDCPQERKPRDSGSNSFGNSGGRRNNNPGSDDIFDQPGGHTGGHLTERFIPPPAPTTEDGIFGEAVTRGENFGKYHVAHVQCTPPVKPIELYEEANFGTQILSNIRRAHFEEPTAIQRYTIPCIRQQDDIMACAQTGSGKTAAFLLPITSNLLSYHAHELAQNNNPPAPLCLIVSPTRELALQTEREARKFAFETSVIPCSAVGGHDMFTVSDRLRQGQISLKKVKYSVLDEADLMLDTGFEPDICKLEDLGLPSKDDRCTSMFSVTFPTEVQQLAKHFLRDDYVFLAVGTLGESERYLIFVETKRSADYIGSLLSQKKFRSTTMHGDRTQQQRHQAVQDFTSGNCPILVATSVAARGLDFPLIGYVVNYDLPDSSDFYIHRIGRTGTISENI</sequence>
<feature type="compositionally biased region" description="Low complexity" evidence="8">
    <location>
        <begin position="51"/>
        <end position="83"/>
    </location>
</feature>
<dbReference type="Pfam" id="PF00098">
    <property type="entry name" value="zf-CCHC"/>
    <property type="match status" value="2"/>
</dbReference>
<dbReference type="InterPro" id="IPR011545">
    <property type="entry name" value="DEAD/DEAH_box_helicase_dom"/>
</dbReference>
<evidence type="ECO:0000256" key="8">
    <source>
        <dbReference type="SAM" id="MobiDB-lite"/>
    </source>
</evidence>
<keyword evidence="4" id="KW-0347">Helicase</keyword>